<reference evidence="1" key="1">
    <citation type="submission" date="2023-10" db="EMBL/GenBank/DDBJ databases">
        <title>Genome assembly of Pristionchus species.</title>
        <authorList>
            <person name="Yoshida K."/>
            <person name="Sommer R.J."/>
        </authorList>
    </citation>
    <scope>NUCLEOTIDE SEQUENCE</scope>
    <source>
        <strain evidence="1">RS0144</strain>
    </source>
</reference>
<gene>
    <name evidence="1" type="ORF">PENTCL1PPCAC_5734</name>
</gene>
<comment type="caution">
    <text evidence="1">The sequence shown here is derived from an EMBL/GenBank/DDBJ whole genome shotgun (WGS) entry which is preliminary data.</text>
</comment>
<keyword evidence="2" id="KW-1185">Reference proteome</keyword>
<dbReference type="Proteomes" id="UP001432027">
    <property type="component" value="Unassembled WGS sequence"/>
</dbReference>
<dbReference type="EMBL" id="BTSX01000002">
    <property type="protein sequence ID" value="GMS83559.1"/>
    <property type="molecule type" value="Genomic_DNA"/>
</dbReference>
<protein>
    <submittedName>
        <fullName evidence="1">Uncharacterized protein</fullName>
    </submittedName>
</protein>
<dbReference type="AlphaFoldDB" id="A0AAV5STP5"/>
<feature type="non-terminal residue" evidence="1">
    <location>
        <position position="1"/>
    </location>
</feature>
<name>A0AAV5STP5_9BILA</name>
<evidence type="ECO:0000313" key="2">
    <source>
        <dbReference type="Proteomes" id="UP001432027"/>
    </source>
</evidence>
<proteinExistence type="predicted"/>
<evidence type="ECO:0000313" key="1">
    <source>
        <dbReference type="EMBL" id="GMS83559.1"/>
    </source>
</evidence>
<organism evidence="1 2">
    <name type="scientific">Pristionchus entomophagus</name>
    <dbReference type="NCBI Taxonomy" id="358040"/>
    <lineage>
        <taxon>Eukaryota</taxon>
        <taxon>Metazoa</taxon>
        <taxon>Ecdysozoa</taxon>
        <taxon>Nematoda</taxon>
        <taxon>Chromadorea</taxon>
        <taxon>Rhabditida</taxon>
        <taxon>Rhabditina</taxon>
        <taxon>Diplogasteromorpha</taxon>
        <taxon>Diplogasteroidea</taxon>
        <taxon>Neodiplogasteridae</taxon>
        <taxon>Pristionchus</taxon>
    </lineage>
</organism>
<accession>A0AAV5STP5</accession>
<sequence length="78" mass="9404">DERKGKNMADEDGYINFFVYFKPLYTLLEGKIESYKKRGLSKFEIEAEIADKQKELIDLWHKDDLDFQETFLKNELYT</sequence>